<keyword evidence="2 5" id="KW-0812">Transmembrane</keyword>
<dbReference type="EMBL" id="GL732589">
    <property type="protein sequence ID" value="EFX73621.1"/>
    <property type="molecule type" value="Genomic_DNA"/>
</dbReference>
<proteinExistence type="predicted"/>
<dbReference type="HOGENOM" id="CLU_042931_0_0_1"/>
<dbReference type="Gene3D" id="1.10.287.70">
    <property type="match status" value="1"/>
</dbReference>
<keyword evidence="4 5" id="KW-0472">Membrane</keyword>
<dbReference type="OMA" id="CFICELQ"/>
<sequence length="453" mass="51372">MKWQKKLRGQPFLFWVSSHMSIWSQILFNLAVIINLIVAFFYPFDTDGPAPDPGTHLSGLIWAVMLLSAAVAITLPKPSGIRTLVMTVILRLICSAGPQPTLMLLGTATVVLKGVHLLSIMGNAGTFQRSVRQICTDTEIVYHVVYLIFCFLGLSTHPFFFSVLLFDVVYREETLLNVIRSVTRNGRSIVLTAVLALILVYMFSIIGYIFFKDDFLVQVDGDSDRCRAGILFIRRYLIQIEEAEGSGGGGESRERACDSLIMCIVTTLNQGLRNGGGIGDILRAPSSREPMFGARVIYDMLFFFVVIIIVLNLIFGVIDTFADLRSEKQQKEEILKNTCFTCGLDRSQFDNKAVSFEDHILHEHNMWHYLYFIVLVRVKDPTEFTGPESYVYAMVKDKNLEWFPRLRAISLAAEGEESEQNEIRSLQMTEHRKQKQRMVLLNSAPAYFHHLSQ</sequence>
<dbReference type="GO" id="GO:0005216">
    <property type="term" value="F:monoatomic ion channel activity"/>
    <property type="evidence" value="ECO:0007669"/>
    <property type="project" value="InterPro"/>
</dbReference>
<feature type="domain" description="Ion transport" evidence="6">
    <location>
        <begin position="96"/>
        <end position="328"/>
    </location>
</feature>
<feature type="transmembrane region" description="Helical" evidence="5">
    <location>
        <begin position="300"/>
        <end position="322"/>
    </location>
</feature>
<evidence type="ECO:0000259" key="6">
    <source>
        <dbReference type="Pfam" id="PF00520"/>
    </source>
</evidence>
<reference evidence="7 8" key="1">
    <citation type="journal article" date="2011" name="Science">
        <title>The ecoresponsive genome of Daphnia pulex.</title>
        <authorList>
            <person name="Colbourne J.K."/>
            <person name="Pfrender M.E."/>
            <person name="Gilbert D."/>
            <person name="Thomas W.K."/>
            <person name="Tucker A."/>
            <person name="Oakley T.H."/>
            <person name="Tokishita S."/>
            <person name="Aerts A."/>
            <person name="Arnold G.J."/>
            <person name="Basu M.K."/>
            <person name="Bauer D.J."/>
            <person name="Caceres C.E."/>
            <person name="Carmel L."/>
            <person name="Casola C."/>
            <person name="Choi J.H."/>
            <person name="Detter J.C."/>
            <person name="Dong Q."/>
            <person name="Dusheyko S."/>
            <person name="Eads B.D."/>
            <person name="Frohlich T."/>
            <person name="Geiler-Samerotte K.A."/>
            <person name="Gerlach D."/>
            <person name="Hatcher P."/>
            <person name="Jogdeo S."/>
            <person name="Krijgsveld J."/>
            <person name="Kriventseva E.V."/>
            <person name="Kultz D."/>
            <person name="Laforsch C."/>
            <person name="Lindquist E."/>
            <person name="Lopez J."/>
            <person name="Manak J.R."/>
            <person name="Muller J."/>
            <person name="Pangilinan J."/>
            <person name="Patwardhan R.P."/>
            <person name="Pitluck S."/>
            <person name="Pritham E.J."/>
            <person name="Rechtsteiner A."/>
            <person name="Rho M."/>
            <person name="Rogozin I.B."/>
            <person name="Sakarya O."/>
            <person name="Salamov A."/>
            <person name="Schaack S."/>
            <person name="Shapiro H."/>
            <person name="Shiga Y."/>
            <person name="Skalitzky C."/>
            <person name="Smith Z."/>
            <person name="Souvorov A."/>
            <person name="Sung W."/>
            <person name="Tang Z."/>
            <person name="Tsuchiya D."/>
            <person name="Tu H."/>
            <person name="Vos H."/>
            <person name="Wang M."/>
            <person name="Wolf Y.I."/>
            <person name="Yamagata H."/>
            <person name="Yamada T."/>
            <person name="Ye Y."/>
            <person name="Shaw J.R."/>
            <person name="Andrews J."/>
            <person name="Crease T.J."/>
            <person name="Tang H."/>
            <person name="Lucas S.M."/>
            <person name="Robertson H.M."/>
            <person name="Bork P."/>
            <person name="Koonin E.V."/>
            <person name="Zdobnov E.M."/>
            <person name="Grigoriev I.V."/>
            <person name="Lynch M."/>
            <person name="Boore J.L."/>
        </authorList>
    </citation>
    <scope>NUCLEOTIDE SEQUENCE [LARGE SCALE GENOMIC DNA]</scope>
</reference>
<evidence type="ECO:0000313" key="8">
    <source>
        <dbReference type="Proteomes" id="UP000000305"/>
    </source>
</evidence>
<feature type="transmembrane region" description="Helical" evidence="5">
    <location>
        <begin position="140"/>
        <end position="168"/>
    </location>
</feature>
<dbReference type="PANTHER" id="PTHR45816:SF4">
    <property type="entry name" value="RYR_IP3R HOMOLOGY ASSOCIATED DOMAIN-CONTAINING PROTEIN"/>
    <property type="match status" value="1"/>
</dbReference>
<dbReference type="STRING" id="6669.E9H410"/>
<keyword evidence="8" id="KW-1185">Reference proteome</keyword>
<name>E9H410_DAPPU</name>
<evidence type="ECO:0000313" key="7">
    <source>
        <dbReference type="EMBL" id="EFX73621.1"/>
    </source>
</evidence>
<dbReference type="eggNOG" id="KOG3533">
    <property type="taxonomic scope" value="Eukaryota"/>
</dbReference>
<evidence type="ECO:0000256" key="5">
    <source>
        <dbReference type="SAM" id="Phobius"/>
    </source>
</evidence>
<dbReference type="PhylomeDB" id="E9H410"/>
<dbReference type="Pfam" id="PF00520">
    <property type="entry name" value="Ion_trans"/>
    <property type="match status" value="1"/>
</dbReference>
<keyword evidence="3 5" id="KW-1133">Transmembrane helix</keyword>
<dbReference type="GO" id="GO:0006816">
    <property type="term" value="P:calcium ion transport"/>
    <property type="evidence" value="ECO:0007669"/>
    <property type="project" value="InterPro"/>
</dbReference>
<protein>
    <recommendedName>
        <fullName evidence="6">Ion transport domain-containing protein</fullName>
    </recommendedName>
</protein>
<dbReference type="GO" id="GO:0016020">
    <property type="term" value="C:membrane"/>
    <property type="evidence" value="ECO:0007669"/>
    <property type="project" value="UniProtKB-SubCell"/>
</dbReference>
<dbReference type="KEGG" id="dpx:DAPPUDRAFT_307680"/>
<evidence type="ECO:0000256" key="1">
    <source>
        <dbReference type="ARBA" id="ARBA00004141"/>
    </source>
</evidence>
<evidence type="ECO:0000256" key="3">
    <source>
        <dbReference type="ARBA" id="ARBA00022989"/>
    </source>
</evidence>
<dbReference type="AlphaFoldDB" id="E9H410"/>
<feature type="transmembrane region" description="Helical" evidence="5">
    <location>
        <begin position="189"/>
        <end position="211"/>
    </location>
</feature>
<dbReference type="InterPro" id="IPR005821">
    <property type="entry name" value="Ion_trans_dom"/>
</dbReference>
<dbReference type="InParanoid" id="E9H410"/>
<dbReference type="OrthoDB" id="76898at2759"/>
<comment type="subcellular location">
    <subcellularLocation>
        <location evidence="1">Membrane</location>
        <topology evidence="1">Multi-pass membrane protein</topology>
    </subcellularLocation>
</comment>
<dbReference type="InterPro" id="IPR015925">
    <property type="entry name" value="Ryanodine_IP3_receptor"/>
</dbReference>
<feature type="transmembrane region" description="Helical" evidence="5">
    <location>
        <begin position="21"/>
        <end position="44"/>
    </location>
</feature>
<accession>E9H410</accession>
<gene>
    <name evidence="7" type="ORF">DAPPUDRAFT_307680</name>
</gene>
<evidence type="ECO:0000256" key="2">
    <source>
        <dbReference type="ARBA" id="ARBA00022692"/>
    </source>
</evidence>
<dbReference type="Proteomes" id="UP000000305">
    <property type="component" value="Unassembled WGS sequence"/>
</dbReference>
<feature type="transmembrane region" description="Helical" evidence="5">
    <location>
        <begin position="56"/>
        <end position="76"/>
    </location>
</feature>
<dbReference type="PANTHER" id="PTHR45816">
    <property type="entry name" value="MIR DOMAIN-CONTAINING PROTEIN"/>
    <property type="match status" value="1"/>
</dbReference>
<evidence type="ECO:0000256" key="4">
    <source>
        <dbReference type="ARBA" id="ARBA00023136"/>
    </source>
</evidence>
<organism evidence="7 8">
    <name type="scientific">Daphnia pulex</name>
    <name type="common">Water flea</name>
    <dbReference type="NCBI Taxonomy" id="6669"/>
    <lineage>
        <taxon>Eukaryota</taxon>
        <taxon>Metazoa</taxon>
        <taxon>Ecdysozoa</taxon>
        <taxon>Arthropoda</taxon>
        <taxon>Crustacea</taxon>
        <taxon>Branchiopoda</taxon>
        <taxon>Diplostraca</taxon>
        <taxon>Cladocera</taxon>
        <taxon>Anomopoda</taxon>
        <taxon>Daphniidae</taxon>
        <taxon>Daphnia</taxon>
    </lineage>
</organism>